<reference evidence="1" key="2">
    <citation type="submission" date="2020-11" db="EMBL/GenBank/DDBJ databases">
        <authorList>
            <person name="McCartney M.A."/>
            <person name="Auch B."/>
            <person name="Kono T."/>
            <person name="Mallez S."/>
            <person name="Becker A."/>
            <person name="Gohl D.M."/>
            <person name="Silverstein K.A.T."/>
            <person name="Koren S."/>
            <person name="Bechman K.B."/>
            <person name="Herman A."/>
            <person name="Abrahante J.E."/>
            <person name="Garbe J."/>
        </authorList>
    </citation>
    <scope>NUCLEOTIDE SEQUENCE</scope>
    <source>
        <strain evidence="1">Duluth1</strain>
        <tissue evidence="1">Whole animal</tissue>
    </source>
</reference>
<organism evidence="1 2">
    <name type="scientific">Dreissena polymorpha</name>
    <name type="common">Zebra mussel</name>
    <name type="synonym">Mytilus polymorpha</name>
    <dbReference type="NCBI Taxonomy" id="45954"/>
    <lineage>
        <taxon>Eukaryota</taxon>
        <taxon>Metazoa</taxon>
        <taxon>Spiralia</taxon>
        <taxon>Lophotrochozoa</taxon>
        <taxon>Mollusca</taxon>
        <taxon>Bivalvia</taxon>
        <taxon>Autobranchia</taxon>
        <taxon>Heteroconchia</taxon>
        <taxon>Euheterodonta</taxon>
        <taxon>Imparidentia</taxon>
        <taxon>Neoheterodontei</taxon>
        <taxon>Myida</taxon>
        <taxon>Dreissenoidea</taxon>
        <taxon>Dreissenidae</taxon>
        <taxon>Dreissena</taxon>
    </lineage>
</organism>
<proteinExistence type="predicted"/>
<reference evidence="1" key="1">
    <citation type="journal article" date="2019" name="bioRxiv">
        <title>The Genome of the Zebra Mussel, Dreissena polymorpha: A Resource for Invasive Species Research.</title>
        <authorList>
            <person name="McCartney M.A."/>
            <person name="Auch B."/>
            <person name="Kono T."/>
            <person name="Mallez S."/>
            <person name="Zhang Y."/>
            <person name="Obille A."/>
            <person name="Becker A."/>
            <person name="Abrahante J.E."/>
            <person name="Garbe J."/>
            <person name="Badalamenti J.P."/>
            <person name="Herman A."/>
            <person name="Mangelson H."/>
            <person name="Liachko I."/>
            <person name="Sullivan S."/>
            <person name="Sone E.D."/>
            <person name="Koren S."/>
            <person name="Silverstein K.A.T."/>
            <person name="Beckman K.B."/>
            <person name="Gohl D.M."/>
        </authorList>
    </citation>
    <scope>NUCLEOTIDE SEQUENCE</scope>
    <source>
        <strain evidence="1">Duluth1</strain>
        <tissue evidence="1">Whole animal</tissue>
    </source>
</reference>
<protein>
    <submittedName>
        <fullName evidence="1">Uncharacterized protein</fullName>
    </submittedName>
</protein>
<dbReference type="EMBL" id="JAIWYP010000003">
    <property type="protein sequence ID" value="KAH3858454.1"/>
    <property type="molecule type" value="Genomic_DNA"/>
</dbReference>
<dbReference type="AlphaFoldDB" id="A0A9D4LIF9"/>
<keyword evidence="2" id="KW-1185">Reference proteome</keyword>
<name>A0A9D4LIF9_DREPO</name>
<accession>A0A9D4LIF9</accession>
<dbReference type="Proteomes" id="UP000828390">
    <property type="component" value="Unassembled WGS sequence"/>
</dbReference>
<gene>
    <name evidence="1" type="ORF">DPMN_101077</name>
</gene>
<evidence type="ECO:0000313" key="2">
    <source>
        <dbReference type="Proteomes" id="UP000828390"/>
    </source>
</evidence>
<sequence length="146" mass="16298">MQSFGTVKSFEQTFGVEEKSEVNITMPGDTTRNCDITAVCELPNRISVLADAANTSLKLVNESFQQLTQCTLPRSPLDMCVKEETELAVVKSRKVHFYLLEKSGLRVEKVITIGDQSNGIAYLNSHIFVAKKTELFKYSLDGKTDK</sequence>
<comment type="caution">
    <text evidence="1">The sequence shown here is derived from an EMBL/GenBank/DDBJ whole genome shotgun (WGS) entry which is preliminary data.</text>
</comment>
<evidence type="ECO:0000313" key="1">
    <source>
        <dbReference type="EMBL" id="KAH3858454.1"/>
    </source>
</evidence>